<name>A0ABV4U0F8_9BACT</name>
<dbReference type="Gene3D" id="3.30.1370.70">
    <property type="entry name" value="Scaffold protein Nfu/NifU, N-terminal domain"/>
    <property type="match status" value="1"/>
</dbReference>
<dbReference type="Pfam" id="PF08712">
    <property type="entry name" value="Nfu_N"/>
    <property type="match status" value="1"/>
</dbReference>
<dbReference type="SUPFAM" id="SSF110836">
    <property type="entry name" value="Hypothetical protein SAV1430"/>
    <property type="match status" value="1"/>
</dbReference>
<evidence type="ECO:0000313" key="2">
    <source>
        <dbReference type="EMBL" id="MFA9477021.1"/>
    </source>
</evidence>
<dbReference type="SMART" id="SM00932">
    <property type="entry name" value="Nfu_N"/>
    <property type="match status" value="1"/>
</dbReference>
<accession>A0ABV4U0F8</accession>
<proteinExistence type="predicted"/>
<dbReference type="Proteomes" id="UP001575105">
    <property type="component" value="Unassembled WGS sequence"/>
</dbReference>
<comment type="caution">
    <text evidence="2">The sequence shown here is derived from an EMBL/GenBank/DDBJ whole genome shotgun (WGS) entry which is preliminary data.</text>
</comment>
<protein>
    <submittedName>
        <fullName evidence="2">NifU N-terminal domain-containing protein</fullName>
    </submittedName>
</protein>
<dbReference type="EMBL" id="JBGUBD010000001">
    <property type="protein sequence ID" value="MFA9477021.1"/>
    <property type="molecule type" value="Genomic_DNA"/>
</dbReference>
<evidence type="ECO:0000313" key="3">
    <source>
        <dbReference type="Proteomes" id="UP001575105"/>
    </source>
</evidence>
<dbReference type="InterPro" id="IPR036498">
    <property type="entry name" value="Nfu/NifU_N_sf"/>
</dbReference>
<evidence type="ECO:0000259" key="1">
    <source>
        <dbReference type="SMART" id="SM00932"/>
    </source>
</evidence>
<organism evidence="2 3">
    <name type="scientific">Natronomicrosphaera hydrolytica</name>
    <dbReference type="NCBI Taxonomy" id="3242702"/>
    <lineage>
        <taxon>Bacteria</taxon>
        <taxon>Pseudomonadati</taxon>
        <taxon>Planctomycetota</taxon>
        <taxon>Phycisphaerae</taxon>
        <taxon>Phycisphaerales</taxon>
        <taxon>Phycisphaeraceae</taxon>
        <taxon>Natronomicrosphaera</taxon>
    </lineage>
</organism>
<dbReference type="RefSeq" id="WP_425343944.1">
    <property type="nucleotide sequence ID" value="NZ_JBGUBD010000001.1"/>
</dbReference>
<reference evidence="2 3" key="1">
    <citation type="submission" date="2024-08" db="EMBL/GenBank/DDBJ databases">
        <title>Whole-genome sequencing of halo(alkali)philic microorganisms from hypersaline lakes.</title>
        <authorList>
            <person name="Sorokin D.Y."/>
            <person name="Merkel A.Y."/>
            <person name="Messina E."/>
            <person name="Yakimov M."/>
        </authorList>
    </citation>
    <scope>NUCLEOTIDE SEQUENCE [LARGE SCALE GENOMIC DNA]</scope>
    <source>
        <strain evidence="2 3">AB-hyl4</strain>
    </source>
</reference>
<dbReference type="InterPro" id="IPR014824">
    <property type="entry name" value="Nfu/NifU_N"/>
</dbReference>
<feature type="domain" description="Scaffold protein Nfu/NifU N-terminal" evidence="1">
    <location>
        <begin position="7"/>
        <end position="93"/>
    </location>
</feature>
<sequence length="94" mass="10474">MFGRLKITVEETPNPNARKFNLNCAVTNGERRSYTHVDQAAGDELALQLFAIEHVVGVMLLGDFCTVNKSDAGRWTTLSPKVRRVLKAAMKQKV</sequence>
<keyword evidence="3" id="KW-1185">Reference proteome</keyword>
<gene>
    <name evidence="2" type="ORF">ACERK3_01815</name>
</gene>